<evidence type="ECO:0000256" key="3">
    <source>
        <dbReference type="ARBA" id="ARBA00022759"/>
    </source>
</evidence>
<keyword evidence="3" id="KW-0255">Endonuclease</keyword>
<accession>A0AA37KPG2</accession>
<protein>
    <submittedName>
        <fullName evidence="8">Nuclease</fullName>
    </submittedName>
</protein>
<dbReference type="EMBL" id="BQOL01000002">
    <property type="protein sequence ID" value="GKI19772.1"/>
    <property type="molecule type" value="Genomic_DNA"/>
</dbReference>
<proteinExistence type="predicted"/>
<evidence type="ECO:0000313" key="8">
    <source>
        <dbReference type="EMBL" id="GKI19772.1"/>
    </source>
</evidence>
<dbReference type="GO" id="GO:0004519">
    <property type="term" value="F:endonuclease activity"/>
    <property type="evidence" value="ECO:0007669"/>
    <property type="project" value="UniProtKB-KW"/>
</dbReference>
<dbReference type="GO" id="GO:0006308">
    <property type="term" value="P:DNA catabolic process"/>
    <property type="evidence" value="ECO:0007669"/>
    <property type="project" value="InterPro"/>
</dbReference>
<evidence type="ECO:0000313" key="9">
    <source>
        <dbReference type="Proteomes" id="UP001055105"/>
    </source>
</evidence>
<dbReference type="CDD" id="cd11010">
    <property type="entry name" value="S1-P1_nuclease"/>
    <property type="match status" value="1"/>
</dbReference>
<organism evidence="8 9">
    <name type="scientific">Alistipes finegoldii</name>
    <dbReference type="NCBI Taxonomy" id="214856"/>
    <lineage>
        <taxon>Bacteria</taxon>
        <taxon>Pseudomonadati</taxon>
        <taxon>Bacteroidota</taxon>
        <taxon>Bacteroidia</taxon>
        <taxon>Bacteroidales</taxon>
        <taxon>Rikenellaceae</taxon>
        <taxon>Alistipes</taxon>
    </lineage>
</organism>
<gene>
    <name evidence="8" type="ORF">CE91St16_26800</name>
</gene>
<dbReference type="GO" id="GO:0016788">
    <property type="term" value="F:hydrolase activity, acting on ester bonds"/>
    <property type="evidence" value="ECO:0007669"/>
    <property type="project" value="InterPro"/>
</dbReference>
<evidence type="ECO:0000256" key="7">
    <source>
        <dbReference type="SAM" id="SignalP"/>
    </source>
</evidence>
<evidence type="ECO:0000256" key="6">
    <source>
        <dbReference type="ARBA" id="ARBA00023180"/>
    </source>
</evidence>
<dbReference type="Proteomes" id="UP001055105">
    <property type="component" value="Unassembled WGS sequence"/>
</dbReference>
<dbReference type="SUPFAM" id="SSF48537">
    <property type="entry name" value="Phospholipase C/P1 nuclease"/>
    <property type="match status" value="1"/>
</dbReference>
<dbReference type="InterPro" id="IPR008947">
    <property type="entry name" value="PLipase_C/P1_nuclease_dom_sf"/>
</dbReference>
<dbReference type="PANTHER" id="PTHR33146:SF26">
    <property type="entry name" value="ENDONUCLEASE 4"/>
    <property type="match status" value="1"/>
</dbReference>
<dbReference type="Gene3D" id="1.10.575.10">
    <property type="entry name" value="P1 Nuclease"/>
    <property type="match status" value="1"/>
</dbReference>
<sequence>MKKLLLLLFAAALSLSASEPARAWGREGHETIAKIAERNLTKRAKKRIEKYLGGHSVVYYAKWMDEYRQTPEYAFTNDWHTAPVGADLRYGDELLKPGKGNAVYGLELAIRNLRDYRNLTDSAVAVNLKYVIHLVGDMHCPAHIKYTTHNTKYDVLFEDKYHKPHKYYVHHVWDNEIITTTRIWSVTEWADELDRASKREKAAVQAGTPRDWLHDSAVTCEVQFEWAKPDERLGQDFLNKALPLVEHQIRNAGYRLAAVLNELFD</sequence>
<evidence type="ECO:0000256" key="1">
    <source>
        <dbReference type="ARBA" id="ARBA00022722"/>
    </source>
</evidence>
<keyword evidence="5" id="KW-1015">Disulfide bond</keyword>
<dbReference type="GO" id="GO:0046872">
    <property type="term" value="F:metal ion binding"/>
    <property type="evidence" value="ECO:0007669"/>
    <property type="project" value="UniProtKB-KW"/>
</dbReference>
<evidence type="ECO:0000256" key="4">
    <source>
        <dbReference type="ARBA" id="ARBA00022801"/>
    </source>
</evidence>
<reference evidence="8" key="1">
    <citation type="submission" date="2022-01" db="EMBL/GenBank/DDBJ databases">
        <title>Novel bile acid biosynthetic pathways are enriched in the microbiome of centenarians.</title>
        <authorList>
            <person name="Sato Y."/>
            <person name="Atarashi K."/>
            <person name="Plichta R.D."/>
            <person name="Arai Y."/>
            <person name="Sasajima S."/>
            <person name="Kearney M.S."/>
            <person name="Suda W."/>
            <person name="Takeshita K."/>
            <person name="Sasaki T."/>
            <person name="Okamoto S."/>
            <person name="Skelly N.A."/>
            <person name="Okamura Y."/>
            <person name="Vlamakis H."/>
            <person name="Li Y."/>
            <person name="Tanoue T."/>
            <person name="Takei H."/>
            <person name="Nittono H."/>
            <person name="Narushima S."/>
            <person name="Irie J."/>
            <person name="Itoh H."/>
            <person name="Moriya K."/>
            <person name="Sugiura Y."/>
            <person name="Suematsu M."/>
            <person name="Moritoki N."/>
            <person name="Shibata S."/>
            <person name="Littman R.D."/>
            <person name="Fischbach A.M."/>
            <person name="Uwamino Y."/>
            <person name="Inoue T."/>
            <person name="Honda A."/>
            <person name="Hattori M."/>
            <person name="Murai T."/>
            <person name="Xavier J.R."/>
            <person name="Hirose N."/>
            <person name="Honda K."/>
        </authorList>
    </citation>
    <scope>NUCLEOTIDE SEQUENCE</scope>
    <source>
        <strain evidence="8">CE91-St16</strain>
    </source>
</reference>
<evidence type="ECO:0000256" key="2">
    <source>
        <dbReference type="ARBA" id="ARBA00022723"/>
    </source>
</evidence>
<dbReference type="AlphaFoldDB" id="A0AA37KPG2"/>
<comment type="caution">
    <text evidence="8">The sequence shown here is derived from an EMBL/GenBank/DDBJ whole genome shotgun (WGS) entry which is preliminary data.</text>
</comment>
<dbReference type="Pfam" id="PF02265">
    <property type="entry name" value="S1-P1_nuclease"/>
    <property type="match status" value="1"/>
</dbReference>
<name>A0AA37KPG2_9BACT</name>
<keyword evidence="1" id="KW-0540">Nuclease</keyword>
<dbReference type="RefSeq" id="WP_244076847.1">
    <property type="nucleotide sequence ID" value="NZ_AP025581.1"/>
</dbReference>
<dbReference type="GO" id="GO:0003676">
    <property type="term" value="F:nucleic acid binding"/>
    <property type="evidence" value="ECO:0007669"/>
    <property type="project" value="InterPro"/>
</dbReference>
<keyword evidence="4" id="KW-0378">Hydrolase</keyword>
<feature type="signal peptide" evidence="7">
    <location>
        <begin position="1"/>
        <end position="23"/>
    </location>
</feature>
<evidence type="ECO:0000256" key="5">
    <source>
        <dbReference type="ARBA" id="ARBA00023157"/>
    </source>
</evidence>
<keyword evidence="2" id="KW-0479">Metal-binding</keyword>
<keyword evidence="7" id="KW-0732">Signal</keyword>
<keyword evidence="6" id="KW-0325">Glycoprotein</keyword>
<dbReference type="PANTHER" id="PTHR33146">
    <property type="entry name" value="ENDONUCLEASE 4"/>
    <property type="match status" value="1"/>
</dbReference>
<dbReference type="InterPro" id="IPR003154">
    <property type="entry name" value="S1/P1nuclease"/>
</dbReference>
<feature type="chain" id="PRO_5041209927" evidence="7">
    <location>
        <begin position="24"/>
        <end position="265"/>
    </location>
</feature>